<sequence>MMTKRRNKQVYLTIFFVISLTVLIHRYNELNNNNKYCSCYRSASTYTNDNQMSLCSIRSANRGLNQKIISISFFGPIENPEMFSMNNSILLLEQLINEMLEVYHDDWILRIYHDEKLLDRNTICHFECLYDLIDFCNVTNMNLDFIPPKIWRFLPAADETVSVMTSRDLDSPLTERERAAIDEWLLTNLSFHMMRDHPQHKAPMMGGMWAFRVEYDRQFSRLIRSKLFNQSIITRYPLNTDQQFLADHVWPYAKYYIMTHDSYWCSDTDWNRHHRAFPTQRLTNNVTNYCFIGCPKPCCLHANDFHQLPCPIACRPRDHQDWTFC</sequence>
<dbReference type="EMBL" id="CAJNOJ010000268">
    <property type="protein sequence ID" value="CAF1355503.1"/>
    <property type="molecule type" value="Genomic_DNA"/>
</dbReference>
<evidence type="ECO:0000313" key="2">
    <source>
        <dbReference type="Proteomes" id="UP000663852"/>
    </source>
</evidence>
<dbReference type="Proteomes" id="UP000663852">
    <property type="component" value="Unassembled WGS sequence"/>
</dbReference>
<comment type="caution">
    <text evidence="1">The sequence shown here is derived from an EMBL/GenBank/DDBJ whole genome shotgun (WGS) entry which is preliminary data.</text>
</comment>
<accession>A0A815HPY4</accession>
<organism evidence="1 2">
    <name type="scientific">Adineta ricciae</name>
    <name type="common">Rotifer</name>
    <dbReference type="NCBI Taxonomy" id="249248"/>
    <lineage>
        <taxon>Eukaryota</taxon>
        <taxon>Metazoa</taxon>
        <taxon>Spiralia</taxon>
        <taxon>Gnathifera</taxon>
        <taxon>Rotifera</taxon>
        <taxon>Eurotatoria</taxon>
        <taxon>Bdelloidea</taxon>
        <taxon>Adinetida</taxon>
        <taxon>Adinetidae</taxon>
        <taxon>Adineta</taxon>
    </lineage>
</organism>
<proteinExistence type="predicted"/>
<evidence type="ECO:0000313" key="1">
    <source>
        <dbReference type="EMBL" id="CAF1355503.1"/>
    </source>
</evidence>
<protein>
    <submittedName>
        <fullName evidence="1">Uncharacterized protein</fullName>
    </submittedName>
</protein>
<name>A0A815HPY4_ADIRI</name>
<gene>
    <name evidence="1" type="ORF">EDS130_LOCUS33521</name>
</gene>
<dbReference type="OrthoDB" id="204305at2759"/>
<dbReference type="AlphaFoldDB" id="A0A815HPY4"/>
<reference evidence="1" key="1">
    <citation type="submission" date="2021-02" db="EMBL/GenBank/DDBJ databases">
        <authorList>
            <person name="Nowell W R."/>
        </authorList>
    </citation>
    <scope>NUCLEOTIDE SEQUENCE</scope>
</reference>